<dbReference type="EMBL" id="KB445800">
    <property type="protein sequence ID" value="EMD35447.1"/>
    <property type="molecule type" value="Genomic_DNA"/>
</dbReference>
<accession>M2RAK1</accession>
<evidence type="ECO:0000259" key="9">
    <source>
        <dbReference type="Pfam" id="PF02714"/>
    </source>
</evidence>
<dbReference type="GO" id="GO:0005227">
    <property type="term" value="F:calcium-activated cation channel activity"/>
    <property type="evidence" value="ECO:0007669"/>
    <property type="project" value="InterPro"/>
</dbReference>
<feature type="compositionally biased region" description="Basic and acidic residues" evidence="7">
    <location>
        <begin position="883"/>
        <end position="911"/>
    </location>
</feature>
<dbReference type="Pfam" id="PF12621">
    <property type="entry name" value="PHM7_ext"/>
    <property type="match status" value="1"/>
</dbReference>
<feature type="region of interest" description="Disordered" evidence="7">
    <location>
        <begin position="383"/>
        <end position="406"/>
    </location>
</feature>
<dbReference type="InterPro" id="IPR045122">
    <property type="entry name" value="Csc1-like"/>
</dbReference>
<feature type="transmembrane region" description="Helical" evidence="8">
    <location>
        <begin position="20"/>
        <end position="44"/>
    </location>
</feature>
<evidence type="ECO:0008006" key="15">
    <source>
        <dbReference type="Google" id="ProtNLM"/>
    </source>
</evidence>
<evidence type="ECO:0000256" key="8">
    <source>
        <dbReference type="SAM" id="Phobius"/>
    </source>
</evidence>
<evidence type="ECO:0000256" key="5">
    <source>
        <dbReference type="ARBA" id="ARBA00022989"/>
    </source>
</evidence>
<evidence type="ECO:0000256" key="7">
    <source>
        <dbReference type="SAM" id="MobiDB-lite"/>
    </source>
</evidence>
<dbReference type="PANTHER" id="PTHR13018:SF143">
    <property type="entry name" value="CSC1_OSCA1-LIKE 7TM REGION DOMAIN-CONTAINING PROTEIN"/>
    <property type="match status" value="1"/>
</dbReference>
<feature type="transmembrane region" description="Helical" evidence="8">
    <location>
        <begin position="104"/>
        <end position="128"/>
    </location>
</feature>
<dbReference type="InterPro" id="IPR027815">
    <property type="entry name" value="CSC1/OSCA1-like_cyt"/>
</dbReference>
<comment type="subcellular location">
    <subcellularLocation>
        <location evidence="1">Membrane</location>
        <topology evidence="1">Multi-pass membrane protein</topology>
    </subcellularLocation>
</comment>
<evidence type="ECO:0000259" key="12">
    <source>
        <dbReference type="Pfam" id="PF14703"/>
    </source>
</evidence>
<feature type="domain" description="CSC1/OSCA1-like N-terminal transmembrane" evidence="11">
    <location>
        <begin position="19"/>
        <end position="168"/>
    </location>
</feature>
<feature type="compositionally biased region" description="Polar residues" evidence="7">
    <location>
        <begin position="288"/>
        <end position="304"/>
    </location>
</feature>
<proteinExistence type="inferred from homology"/>
<sequence length="972" mass="106850">MSGSSSGLSGATTASTSTFVTALIFNGAVFGAELIVFTLVRPYFPAIYQPRSYIPPEDKRSAPLSDNPFLWPLALARADHHEIKDKNGLDAYFFVRFLRMMCRVFLPVWLVSWLILMPVDSVGNIVAGHSGVDKFTFGNIEMANQTRYWAHLVLAWIFTIWLWWNIRHEMGHFVTTRQRWLISPSVSSSAQASTILVSGVPQRYLTESALMQLFSHLPGGVSKVWLNRDLKEMPDLYDRRLAACKKLESAETNLLNTAVKLRNKRQKAEGKAAKKQGKKSSSPDTAPRPSTASTVGRPLTQSSIASDADVDAGAPVDPERGPITLAEKLVPTKKRPSHRLPLFSWMPSLPLIGKEVDTIDWARDEIAKTNAALRDARRTLAQDVARSSGVPPAETNHPDALKADPSSAQTYPPLNSAFILFNTQVAAHLAAQSLTHHAPYRMAGKQIGVAPDDVIWGNLNLNPYEARVRQAISWGITLGLIILWAFPVAFVGIVSNVHGLCAQFSWLAWLCELPSPVVGIISGILPPVLLAVLMMLLPIILRLLARFEGMPKKTAVELSLMDRYFLFEVINSFLIVTISSGIIAALPSLLNDPGNIPSLLAQHLPQASTFFLTYVILQGLSGTASGFLQVVPLVLYYVKLFVLGSTPRSIYKIKYTLRSVKWGTLFPMTTLLVVISWSYSIISPIINGLACVTFFLLYCMWKYLFTWQLEQPQSGETGGLFFPKAIQQVFVGMYLQQICLTALFFLATNDDNVHTSIPEGALMIVLIAFTAFFNVILNNSYGPLTEYLPLTLAESAHGAGDDNRRVAERERDDQASVGSADYAAEKRASSQCRRRSRAPSTAGSVANADPFGKPLPPATVDSADPEDPERGRGRRNSSPRMPQVKDFRDPSADPAEEMRGVDEEAGPKDFYHPASVEPQPVVWLPRDPLGLSMEEEAAIRERGIAVSTESAVMDDKGHVDIDGAPPGAKTSL</sequence>
<keyword evidence="14" id="KW-1185">Reference proteome</keyword>
<evidence type="ECO:0000256" key="1">
    <source>
        <dbReference type="ARBA" id="ARBA00004141"/>
    </source>
</evidence>
<feature type="transmembrane region" description="Helical" evidence="8">
    <location>
        <begin position="565"/>
        <end position="590"/>
    </location>
</feature>
<evidence type="ECO:0000313" key="14">
    <source>
        <dbReference type="Proteomes" id="UP000016930"/>
    </source>
</evidence>
<feature type="compositionally biased region" description="Low complexity" evidence="7">
    <location>
        <begin position="305"/>
        <end position="316"/>
    </location>
</feature>
<evidence type="ECO:0000259" key="10">
    <source>
        <dbReference type="Pfam" id="PF12621"/>
    </source>
</evidence>
<reference evidence="13 14" key="1">
    <citation type="journal article" date="2012" name="Proc. Natl. Acad. Sci. U.S.A.">
        <title>Comparative genomics of Ceriporiopsis subvermispora and Phanerochaete chrysosporium provide insight into selective ligninolysis.</title>
        <authorList>
            <person name="Fernandez-Fueyo E."/>
            <person name="Ruiz-Duenas F.J."/>
            <person name="Ferreira P."/>
            <person name="Floudas D."/>
            <person name="Hibbett D.S."/>
            <person name="Canessa P."/>
            <person name="Larrondo L.F."/>
            <person name="James T.Y."/>
            <person name="Seelenfreund D."/>
            <person name="Lobos S."/>
            <person name="Polanco R."/>
            <person name="Tello M."/>
            <person name="Honda Y."/>
            <person name="Watanabe T."/>
            <person name="Watanabe T."/>
            <person name="Ryu J.S."/>
            <person name="Kubicek C.P."/>
            <person name="Schmoll M."/>
            <person name="Gaskell J."/>
            <person name="Hammel K.E."/>
            <person name="St John F.J."/>
            <person name="Vanden Wymelenberg A."/>
            <person name="Sabat G."/>
            <person name="Splinter BonDurant S."/>
            <person name="Syed K."/>
            <person name="Yadav J.S."/>
            <person name="Doddapaneni H."/>
            <person name="Subramanian V."/>
            <person name="Lavin J.L."/>
            <person name="Oguiza J.A."/>
            <person name="Perez G."/>
            <person name="Pisabarro A.G."/>
            <person name="Ramirez L."/>
            <person name="Santoyo F."/>
            <person name="Master E."/>
            <person name="Coutinho P.M."/>
            <person name="Henrissat B."/>
            <person name="Lombard V."/>
            <person name="Magnuson J.K."/>
            <person name="Kuees U."/>
            <person name="Hori C."/>
            <person name="Igarashi K."/>
            <person name="Samejima M."/>
            <person name="Held B.W."/>
            <person name="Barry K.W."/>
            <person name="LaButti K.M."/>
            <person name="Lapidus A."/>
            <person name="Lindquist E.A."/>
            <person name="Lucas S.M."/>
            <person name="Riley R."/>
            <person name="Salamov A.A."/>
            <person name="Hoffmeister D."/>
            <person name="Schwenk D."/>
            <person name="Hadar Y."/>
            <person name="Yarden O."/>
            <person name="de Vries R.P."/>
            <person name="Wiebenga A."/>
            <person name="Stenlid J."/>
            <person name="Eastwood D."/>
            <person name="Grigoriev I.V."/>
            <person name="Berka R.M."/>
            <person name="Blanchette R.A."/>
            <person name="Kersten P."/>
            <person name="Martinez A.T."/>
            <person name="Vicuna R."/>
            <person name="Cullen D."/>
        </authorList>
    </citation>
    <scope>NUCLEOTIDE SEQUENCE [LARGE SCALE GENOMIC DNA]</scope>
    <source>
        <strain evidence="13 14">B</strain>
    </source>
</reference>
<keyword evidence="4 8" id="KW-0812">Transmembrane</keyword>
<evidence type="ECO:0000256" key="6">
    <source>
        <dbReference type="ARBA" id="ARBA00023136"/>
    </source>
</evidence>
<name>M2RAK1_CERS8</name>
<dbReference type="InterPro" id="IPR022257">
    <property type="entry name" value="PHM7_ext"/>
</dbReference>
<feature type="transmembrane region" description="Helical" evidence="8">
    <location>
        <begin position="760"/>
        <end position="777"/>
    </location>
</feature>
<feature type="transmembrane region" description="Helical" evidence="8">
    <location>
        <begin position="659"/>
        <end position="679"/>
    </location>
</feature>
<gene>
    <name evidence="13" type="ORF">CERSUDRAFT_116206</name>
</gene>
<dbReference type="GO" id="GO:0005886">
    <property type="term" value="C:plasma membrane"/>
    <property type="evidence" value="ECO:0007669"/>
    <property type="project" value="TreeGrafter"/>
</dbReference>
<dbReference type="InterPro" id="IPR003864">
    <property type="entry name" value="CSC1/OSCA1-like_7TM"/>
</dbReference>
<protein>
    <recommendedName>
        <fullName evidence="15">DUF221-domain-containing protein</fullName>
    </recommendedName>
</protein>
<dbReference type="HOGENOM" id="CLU_002458_2_0_1"/>
<feature type="transmembrane region" description="Helical" evidence="8">
    <location>
        <begin position="471"/>
        <end position="497"/>
    </location>
</feature>
<dbReference type="AlphaFoldDB" id="M2RAK1"/>
<keyword evidence="3" id="KW-0813">Transport</keyword>
<dbReference type="Pfam" id="PF14703">
    <property type="entry name" value="PHM7_cyt"/>
    <property type="match status" value="1"/>
</dbReference>
<evidence type="ECO:0000259" key="11">
    <source>
        <dbReference type="Pfam" id="PF13967"/>
    </source>
</evidence>
<feature type="domain" description="10TM putative phosphate transporter extracellular tail" evidence="10">
    <location>
        <begin position="900"/>
        <end position="966"/>
    </location>
</feature>
<comment type="similarity">
    <text evidence="2">Belongs to the CSC1 (TC 1.A.17) family.</text>
</comment>
<keyword evidence="6 8" id="KW-0472">Membrane</keyword>
<evidence type="ECO:0000256" key="4">
    <source>
        <dbReference type="ARBA" id="ARBA00022692"/>
    </source>
</evidence>
<feature type="region of interest" description="Disordered" evidence="7">
    <location>
        <begin position="798"/>
        <end position="915"/>
    </location>
</feature>
<evidence type="ECO:0000256" key="2">
    <source>
        <dbReference type="ARBA" id="ARBA00007779"/>
    </source>
</evidence>
<feature type="domain" description="CSC1/OSCA1-like cytosolic" evidence="12">
    <location>
        <begin position="193"/>
        <end position="381"/>
    </location>
</feature>
<dbReference type="InterPro" id="IPR032880">
    <property type="entry name" value="CSC1/OSCA1-like_N"/>
</dbReference>
<evidence type="ECO:0000256" key="3">
    <source>
        <dbReference type="ARBA" id="ARBA00022448"/>
    </source>
</evidence>
<feature type="domain" description="CSC1/OSCA1-like 7TM region" evidence="9">
    <location>
        <begin position="469"/>
        <end position="744"/>
    </location>
</feature>
<evidence type="ECO:0000313" key="13">
    <source>
        <dbReference type="EMBL" id="EMD35447.1"/>
    </source>
</evidence>
<feature type="transmembrane region" description="Helical" evidence="8">
    <location>
        <begin position="517"/>
        <end position="544"/>
    </location>
</feature>
<feature type="transmembrane region" description="Helical" evidence="8">
    <location>
        <begin position="148"/>
        <end position="166"/>
    </location>
</feature>
<feature type="region of interest" description="Disordered" evidence="7">
    <location>
        <begin position="262"/>
        <end position="332"/>
    </location>
</feature>
<feature type="transmembrane region" description="Helical" evidence="8">
    <location>
        <begin position="610"/>
        <end position="638"/>
    </location>
</feature>
<feature type="compositionally biased region" description="Basic and acidic residues" evidence="7">
    <location>
        <begin position="799"/>
        <end position="814"/>
    </location>
</feature>
<dbReference type="OrthoDB" id="1076608at2759"/>
<dbReference type="PANTHER" id="PTHR13018">
    <property type="entry name" value="PROBABLE MEMBRANE PROTEIN DUF221-RELATED"/>
    <property type="match status" value="1"/>
</dbReference>
<dbReference type="Pfam" id="PF13967">
    <property type="entry name" value="RSN1_TM"/>
    <property type="match status" value="1"/>
</dbReference>
<keyword evidence="5 8" id="KW-1133">Transmembrane helix</keyword>
<dbReference type="STRING" id="914234.M2RAK1"/>
<feature type="transmembrane region" description="Helical" evidence="8">
    <location>
        <begin position="725"/>
        <end position="748"/>
    </location>
</feature>
<dbReference type="Pfam" id="PF02714">
    <property type="entry name" value="RSN1_7TM"/>
    <property type="match status" value="1"/>
</dbReference>
<feature type="transmembrane region" description="Helical" evidence="8">
    <location>
        <begin position="685"/>
        <end position="704"/>
    </location>
</feature>
<dbReference type="Proteomes" id="UP000016930">
    <property type="component" value="Unassembled WGS sequence"/>
</dbReference>
<organism evidence="13 14">
    <name type="scientific">Ceriporiopsis subvermispora (strain B)</name>
    <name type="common">White-rot fungus</name>
    <name type="synonym">Gelatoporia subvermispora</name>
    <dbReference type="NCBI Taxonomy" id="914234"/>
    <lineage>
        <taxon>Eukaryota</taxon>
        <taxon>Fungi</taxon>
        <taxon>Dikarya</taxon>
        <taxon>Basidiomycota</taxon>
        <taxon>Agaricomycotina</taxon>
        <taxon>Agaricomycetes</taxon>
        <taxon>Polyporales</taxon>
        <taxon>Gelatoporiaceae</taxon>
        <taxon>Gelatoporia</taxon>
    </lineage>
</organism>